<dbReference type="SMART" id="SM00967">
    <property type="entry name" value="SpoU_sub_bind"/>
    <property type="match status" value="1"/>
</dbReference>
<dbReference type="GO" id="GO:0008173">
    <property type="term" value="F:RNA methyltransferase activity"/>
    <property type="evidence" value="ECO:0007669"/>
    <property type="project" value="InterPro"/>
</dbReference>
<accession>A0A0P6YJT1</accession>
<dbReference type="InterPro" id="IPR029064">
    <property type="entry name" value="Ribosomal_eL30-like_sf"/>
</dbReference>
<dbReference type="GO" id="GO:0003723">
    <property type="term" value="F:RNA binding"/>
    <property type="evidence" value="ECO:0007669"/>
    <property type="project" value="InterPro"/>
</dbReference>
<dbReference type="Gene3D" id="3.40.1280.10">
    <property type="match status" value="1"/>
</dbReference>
<dbReference type="Gene3D" id="3.30.1330.30">
    <property type="match status" value="1"/>
</dbReference>
<dbReference type="SUPFAM" id="SSF55315">
    <property type="entry name" value="L30e-like"/>
    <property type="match status" value="1"/>
</dbReference>
<keyword evidence="2" id="KW-0489">Methyltransferase</keyword>
<reference evidence="5 6" key="1">
    <citation type="submission" date="2015-07" db="EMBL/GenBank/DDBJ databases">
        <title>Whole genome sequence of Herpetosiphon geysericola DSM 7119.</title>
        <authorList>
            <person name="Hemp J."/>
            <person name="Ward L.M."/>
            <person name="Pace L.A."/>
            <person name="Fischer W.W."/>
        </authorList>
    </citation>
    <scope>NUCLEOTIDE SEQUENCE [LARGE SCALE GENOMIC DNA]</scope>
    <source>
        <strain evidence="5 6">DSM 7119</strain>
    </source>
</reference>
<dbReference type="InterPro" id="IPR029028">
    <property type="entry name" value="Alpha/beta_knot_MTases"/>
</dbReference>
<dbReference type="EMBL" id="LGKP01000025">
    <property type="protein sequence ID" value="KPL85414.1"/>
    <property type="molecule type" value="Genomic_DNA"/>
</dbReference>
<dbReference type="AlphaFoldDB" id="A0A0P6YJT1"/>
<organism evidence="5 6">
    <name type="scientific">Herpetosiphon geysericola</name>
    <dbReference type="NCBI Taxonomy" id="70996"/>
    <lineage>
        <taxon>Bacteria</taxon>
        <taxon>Bacillati</taxon>
        <taxon>Chloroflexota</taxon>
        <taxon>Chloroflexia</taxon>
        <taxon>Herpetosiphonales</taxon>
        <taxon>Herpetosiphonaceae</taxon>
        <taxon>Herpetosiphon</taxon>
    </lineage>
</organism>
<keyword evidence="6" id="KW-1185">Reference proteome</keyword>
<dbReference type="Pfam" id="PF00588">
    <property type="entry name" value="SpoU_methylase"/>
    <property type="match status" value="1"/>
</dbReference>
<dbReference type="PANTHER" id="PTHR43191:SF2">
    <property type="entry name" value="RRNA METHYLTRANSFERASE 3, MITOCHONDRIAL"/>
    <property type="match status" value="1"/>
</dbReference>
<keyword evidence="3" id="KW-0808">Transferase</keyword>
<dbReference type="OrthoDB" id="9794400at2"/>
<dbReference type="InterPro" id="IPR029026">
    <property type="entry name" value="tRNA_m1G_MTases_N"/>
</dbReference>
<dbReference type="InterPro" id="IPR051259">
    <property type="entry name" value="rRNA_Methyltransferase"/>
</dbReference>
<comment type="caution">
    <text evidence="5">The sequence shown here is derived from an EMBL/GenBank/DDBJ whole genome shotgun (WGS) entry which is preliminary data.</text>
</comment>
<dbReference type="InterPro" id="IPR013123">
    <property type="entry name" value="SpoU_subst-bd"/>
</dbReference>
<evidence type="ECO:0000256" key="1">
    <source>
        <dbReference type="ARBA" id="ARBA00007228"/>
    </source>
</evidence>
<gene>
    <name evidence="5" type="ORF">SE18_17370</name>
</gene>
<dbReference type="GO" id="GO:0006396">
    <property type="term" value="P:RNA processing"/>
    <property type="evidence" value="ECO:0007669"/>
    <property type="project" value="InterPro"/>
</dbReference>
<dbReference type="Proteomes" id="UP000050277">
    <property type="component" value="Unassembled WGS sequence"/>
</dbReference>
<comment type="similarity">
    <text evidence="1">Belongs to the class IV-like SAM-binding methyltransferase superfamily. RNA methyltransferase TrmH family.</text>
</comment>
<proteinExistence type="inferred from homology"/>
<dbReference type="GO" id="GO:0032259">
    <property type="term" value="P:methylation"/>
    <property type="evidence" value="ECO:0007669"/>
    <property type="project" value="UniProtKB-KW"/>
</dbReference>
<evidence type="ECO:0000256" key="2">
    <source>
        <dbReference type="ARBA" id="ARBA00022603"/>
    </source>
</evidence>
<evidence type="ECO:0000256" key="3">
    <source>
        <dbReference type="ARBA" id="ARBA00022679"/>
    </source>
</evidence>
<dbReference type="PANTHER" id="PTHR43191">
    <property type="entry name" value="RRNA METHYLTRANSFERASE 3"/>
    <property type="match status" value="1"/>
</dbReference>
<evidence type="ECO:0000313" key="6">
    <source>
        <dbReference type="Proteomes" id="UP000050277"/>
    </source>
</evidence>
<dbReference type="CDD" id="cd18095">
    <property type="entry name" value="SpoU-like_rRNA-MTase"/>
    <property type="match status" value="1"/>
</dbReference>
<dbReference type="InterPro" id="IPR053888">
    <property type="entry name" value="MRM3-like_sub_bind"/>
</dbReference>
<dbReference type="GO" id="GO:0005737">
    <property type="term" value="C:cytoplasm"/>
    <property type="evidence" value="ECO:0007669"/>
    <property type="project" value="UniProtKB-ARBA"/>
</dbReference>
<dbReference type="InterPro" id="IPR001537">
    <property type="entry name" value="SpoU_MeTrfase"/>
</dbReference>
<dbReference type="Pfam" id="PF22435">
    <property type="entry name" value="MRM3-like_sub_bind"/>
    <property type="match status" value="1"/>
</dbReference>
<protein>
    <recommendedName>
        <fullName evidence="4">RNA 2-O ribose methyltransferase substrate binding domain-containing protein</fullName>
    </recommendedName>
</protein>
<dbReference type="SUPFAM" id="SSF75217">
    <property type="entry name" value="alpha/beta knot"/>
    <property type="match status" value="1"/>
</dbReference>
<sequence length="266" mass="28419">MSDLITSAANHHVKYLRSLVRSRKDRHNERRFVVEGVRLVAEALNVGQPSVLLYVPEQLASTERGQQLLDQLAALPNAFATTPAILAGISDVETPQGIIGAVPMPQINSQLASLIVMLDGVQDPGNVGTLLRSAEAAGVGQVLCLQGTADVWSPKVVRSGMGVHFRLPIVDGLQWETALPLIEHCPQRFAAVQDSALAYDQADLRQPSVLIIGNEANGVSSTTLSYANTITIPMLGALESLNAAVAGSVLLFEAARQRRKSMKDEG</sequence>
<dbReference type="STRING" id="70996.SE18_17370"/>
<evidence type="ECO:0000313" key="5">
    <source>
        <dbReference type="EMBL" id="KPL85414.1"/>
    </source>
</evidence>
<evidence type="ECO:0000259" key="4">
    <source>
        <dbReference type="SMART" id="SM00967"/>
    </source>
</evidence>
<dbReference type="RefSeq" id="WP_054535719.1">
    <property type="nucleotide sequence ID" value="NZ_LGKP01000025.1"/>
</dbReference>
<name>A0A0P6YJT1_9CHLR</name>
<feature type="domain" description="RNA 2-O ribose methyltransferase substrate binding" evidence="4">
    <location>
        <begin position="33"/>
        <end position="108"/>
    </location>
</feature>